<keyword evidence="3" id="KW-1185">Reference proteome</keyword>
<name>A0ABQ8SVY7_PERAM</name>
<dbReference type="Proteomes" id="UP001148838">
    <property type="component" value="Unassembled WGS sequence"/>
</dbReference>
<comment type="caution">
    <text evidence="2">The sequence shown here is derived from an EMBL/GenBank/DDBJ whole genome shotgun (WGS) entry which is preliminary data.</text>
</comment>
<proteinExistence type="predicted"/>
<feature type="region of interest" description="Disordered" evidence="1">
    <location>
        <begin position="187"/>
        <end position="211"/>
    </location>
</feature>
<dbReference type="EMBL" id="JAJSOF020000019">
    <property type="protein sequence ID" value="KAJ4437931.1"/>
    <property type="molecule type" value="Genomic_DNA"/>
</dbReference>
<evidence type="ECO:0000256" key="1">
    <source>
        <dbReference type="SAM" id="MobiDB-lite"/>
    </source>
</evidence>
<sequence>MAGLCEGGNEPPGSLKANNGENGSIKLGGRREKTFERPRRRWEDIKMDLREVRYDDRDWIELPQDGDQWRAYVRAAVNLRFLKSHEARYYNEIETLAHVLGSCQHGELLRNSRHHNIRKLKAQAPRKRSFEVHEEVHCVASEGGGIRRADIVPLDKTNTKETEPQTKAGGAAILYLPNLTVRLSDLETDREPEDADSDLPAQNGEENPRLSLRDKISNTRLKQMTNTRDMAHQGERLKWKWGGHVSRLQGCRWAHISTTWDPRIGRRNRGRPGTRWADSFKSLAGPLWSRTAKNREEWRSLQFVSIE</sequence>
<evidence type="ECO:0000313" key="3">
    <source>
        <dbReference type="Proteomes" id="UP001148838"/>
    </source>
</evidence>
<accession>A0ABQ8SVY7</accession>
<evidence type="ECO:0000313" key="2">
    <source>
        <dbReference type="EMBL" id="KAJ4437931.1"/>
    </source>
</evidence>
<organism evidence="2 3">
    <name type="scientific">Periplaneta americana</name>
    <name type="common">American cockroach</name>
    <name type="synonym">Blatta americana</name>
    <dbReference type="NCBI Taxonomy" id="6978"/>
    <lineage>
        <taxon>Eukaryota</taxon>
        <taxon>Metazoa</taxon>
        <taxon>Ecdysozoa</taxon>
        <taxon>Arthropoda</taxon>
        <taxon>Hexapoda</taxon>
        <taxon>Insecta</taxon>
        <taxon>Pterygota</taxon>
        <taxon>Neoptera</taxon>
        <taxon>Polyneoptera</taxon>
        <taxon>Dictyoptera</taxon>
        <taxon>Blattodea</taxon>
        <taxon>Blattoidea</taxon>
        <taxon>Blattidae</taxon>
        <taxon>Blattinae</taxon>
        <taxon>Periplaneta</taxon>
    </lineage>
</organism>
<reference evidence="2 3" key="1">
    <citation type="journal article" date="2022" name="Allergy">
        <title>Genome assembly and annotation of Periplaneta americana reveal a comprehensive cockroach allergen profile.</title>
        <authorList>
            <person name="Wang L."/>
            <person name="Xiong Q."/>
            <person name="Saelim N."/>
            <person name="Wang L."/>
            <person name="Nong W."/>
            <person name="Wan A.T."/>
            <person name="Shi M."/>
            <person name="Liu X."/>
            <person name="Cao Q."/>
            <person name="Hui J.H.L."/>
            <person name="Sookrung N."/>
            <person name="Leung T.F."/>
            <person name="Tungtrongchitr A."/>
            <person name="Tsui S.K.W."/>
        </authorList>
    </citation>
    <scope>NUCLEOTIDE SEQUENCE [LARGE SCALE GENOMIC DNA]</scope>
    <source>
        <strain evidence="2">PWHHKU_190912</strain>
    </source>
</reference>
<gene>
    <name evidence="2" type="ORF">ANN_13870</name>
</gene>
<protein>
    <submittedName>
        <fullName evidence="2">Uncharacterized protein</fullName>
    </submittedName>
</protein>
<feature type="region of interest" description="Disordered" evidence="1">
    <location>
        <begin position="1"/>
        <end position="32"/>
    </location>
</feature>